<feature type="compositionally biased region" description="Basic and acidic residues" evidence="1">
    <location>
        <begin position="11"/>
        <end position="21"/>
    </location>
</feature>
<dbReference type="RefSeq" id="WP_005988974.1">
    <property type="nucleotide sequence ID" value="NC_016629.1"/>
</dbReference>
<gene>
    <name evidence="2" type="ORF">Desaf_1629</name>
</gene>
<dbReference type="InterPro" id="IPR035439">
    <property type="entry name" value="UPF0145_dom_sf"/>
</dbReference>
<organism evidence="2 3">
    <name type="scientific">Desulfocurvibacter africanus subsp. africanus str. Walvis Bay</name>
    <dbReference type="NCBI Taxonomy" id="690850"/>
    <lineage>
        <taxon>Bacteria</taxon>
        <taxon>Pseudomonadati</taxon>
        <taxon>Thermodesulfobacteriota</taxon>
        <taxon>Desulfovibrionia</taxon>
        <taxon>Desulfovibrionales</taxon>
        <taxon>Desulfovibrionaceae</taxon>
        <taxon>Desulfocurvibacter</taxon>
    </lineage>
</organism>
<keyword evidence="3" id="KW-1185">Reference proteome</keyword>
<sequence length="110" mass="12174">MIFGGSKKFKNAGEDESRDLQNDQARDAYLSGKFKIVTTDSIDGRDVKLVFGLVVARGYNFDTAFYGLIARAMDAGAEAVLGYRENVAFHPEGDRFYSCYGTAVMLQPKK</sequence>
<evidence type="ECO:0000313" key="3">
    <source>
        <dbReference type="Proteomes" id="UP000007844"/>
    </source>
</evidence>
<dbReference type="SUPFAM" id="SSF117782">
    <property type="entry name" value="YbjQ-like"/>
    <property type="match status" value="1"/>
</dbReference>
<dbReference type="AlphaFoldDB" id="F3Z167"/>
<feature type="region of interest" description="Disordered" evidence="1">
    <location>
        <begin position="1"/>
        <end position="21"/>
    </location>
</feature>
<accession>F3Z167</accession>
<proteinExistence type="predicted"/>
<evidence type="ECO:0000313" key="2">
    <source>
        <dbReference type="EMBL" id="EGJ49965.1"/>
    </source>
</evidence>
<name>F3Z167_DESAF</name>
<dbReference type="STRING" id="690850.Desaf_1629"/>
<protein>
    <recommendedName>
        <fullName evidence="4">Heavy metal-binding domain-containing protein</fullName>
    </recommendedName>
</protein>
<dbReference type="HOGENOM" id="CLU_140290_0_0_7"/>
<dbReference type="eggNOG" id="COG0393">
    <property type="taxonomic scope" value="Bacteria"/>
</dbReference>
<evidence type="ECO:0008006" key="4">
    <source>
        <dbReference type="Google" id="ProtNLM"/>
    </source>
</evidence>
<dbReference type="EMBL" id="CP003221">
    <property type="protein sequence ID" value="EGJ49965.1"/>
    <property type="molecule type" value="Genomic_DNA"/>
</dbReference>
<evidence type="ECO:0000256" key="1">
    <source>
        <dbReference type="SAM" id="MobiDB-lite"/>
    </source>
</evidence>
<reference evidence="2 3" key="1">
    <citation type="journal article" date="2011" name="J. Bacteriol.">
        <title>Genome sequence of the mercury-methylating and pleomorphic Desulfovibrio africanus Strain Walvis Bay.</title>
        <authorList>
            <person name="Brown S.D."/>
            <person name="Wall J.D."/>
            <person name="Kucken A.M."/>
            <person name="Gilmour C.C."/>
            <person name="Podar M."/>
            <person name="Brandt C.C."/>
            <person name="Teshima H."/>
            <person name="Detter J.C."/>
            <person name="Han C.S."/>
            <person name="Land M.L."/>
            <person name="Lucas S."/>
            <person name="Han J."/>
            <person name="Pennacchio L."/>
            <person name="Nolan M."/>
            <person name="Pitluck S."/>
            <person name="Woyke T."/>
            <person name="Goodwin L."/>
            <person name="Palumbo A.V."/>
            <person name="Elias D.A."/>
        </authorList>
    </citation>
    <scope>NUCLEOTIDE SEQUENCE [LARGE SCALE GENOMIC DNA]</scope>
    <source>
        <strain evidence="2 3">Walvis Bay</strain>
    </source>
</reference>
<dbReference type="Proteomes" id="UP000007844">
    <property type="component" value="Chromosome"/>
</dbReference>
<dbReference type="KEGG" id="daf:Desaf_1629"/>